<evidence type="ECO:0000259" key="1">
    <source>
        <dbReference type="Pfam" id="PF07007"/>
    </source>
</evidence>
<evidence type="ECO:0000313" key="3">
    <source>
        <dbReference type="Proteomes" id="UP000316778"/>
    </source>
</evidence>
<keyword evidence="3" id="KW-1185">Reference proteome</keyword>
<protein>
    <submittedName>
        <fullName evidence="2">Uncharacterized protein DUF1311</fullName>
    </submittedName>
</protein>
<dbReference type="Proteomes" id="UP000316778">
    <property type="component" value="Unassembled WGS sequence"/>
</dbReference>
<evidence type="ECO:0000313" key="2">
    <source>
        <dbReference type="EMBL" id="TWI91690.1"/>
    </source>
</evidence>
<reference evidence="2 3" key="1">
    <citation type="journal article" date="2013" name="Stand. Genomic Sci.">
        <title>Genomic Encyclopedia of Type Strains, Phase I: The one thousand microbial genomes (KMG-I) project.</title>
        <authorList>
            <person name="Kyrpides N.C."/>
            <person name="Woyke T."/>
            <person name="Eisen J.A."/>
            <person name="Garrity G."/>
            <person name="Lilburn T.G."/>
            <person name="Beck B.J."/>
            <person name="Whitman W.B."/>
            <person name="Hugenholtz P."/>
            <person name="Klenk H.P."/>
        </authorList>
    </citation>
    <scope>NUCLEOTIDE SEQUENCE [LARGE SCALE GENOMIC DNA]</scope>
    <source>
        <strain evidence="2 3">DSM 13484</strain>
    </source>
</reference>
<dbReference type="Pfam" id="PF07007">
    <property type="entry name" value="LprI"/>
    <property type="match status" value="1"/>
</dbReference>
<proteinExistence type="predicted"/>
<comment type="caution">
    <text evidence="2">The sequence shown here is derived from an EMBL/GenBank/DDBJ whole genome shotgun (WGS) entry which is preliminary data.</text>
</comment>
<dbReference type="InterPro" id="IPR009739">
    <property type="entry name" value="LprI-like_N"/>
</dbReference>
<dbReference type="OrthoDB" id="670767at2"/>
<dbReference type="Gene3D" id="1.20.1270.180">
    <property type="match status" value="1"/>
</dbReference>
<dbReference type="EMBL" id="VLLG01000002">
    <property type="protein sequence ID" value="TWI91690.1"/>
    <property type="molecule type" value="Genomic_DNA"/>
</dbReference>
<gene>
    <name evidence="2" type="ORF">LX66_1066</name>
</gene>
<dbReference type="AlphaFoldDB" id="A0A562TFD5"/>
<organism evidence="2 3">
    <name type="scientific">Chitinophaga japonensis</name>
    <name type="common">Flexibacter japonensis</name>
    <dbReference type="NCBI Taxonomy" id="104662"/>
    <lineage>
        <taxon>Bacteria</taxon>
        <taxon>Pseudomonadati</taxon>
        <taxon>Bacteroidota</taxon>
        <taxon>Chitinophagia</taxon>
        <taxon>Chitinophagales</taxon>
        <taxon>Chitinophagaceae</taxon>
        <taxon>Chitinophaga</taxon>
    </lineage>
</organism>
<accession>A0A562TFD5</accession>
<sequence>MRKWILFLCLLTGLKTFGQTRKAAIDSLEKNYDRCLSSGQNMYGCALTYYHQLDSTLNVVYRQLYARLDTSRRKTLRVEQVQWQERRKAYFKLLDIRVQKLHKKTLAGLDDHVIATDHKAAYIKDRVTELLEDFPGKG</sequence>
<name>A0A562TFD5_CHIJA</name>
<feature type="domain" description="Lysozyme inhibitor LprI-like N-terminal" evidence="1">
    <location>
        <begin position="40"/>
        <end position="130"/>
    </location>
</feature>
<dbReference type="RefSeq" id="WP_145710832.1">
    <property type="nucleotide sequence ID" value="NZ_BAAAFY010000001.1"/>
</dbReference>